<evidence type="ECO:0000256" key="4">
    <source>
        <dbReference type="ARBA" id="ARBA00022676"/>
    </source>
</evidence>
<evidence type="ECO:0000256" key="5">
    <source>
        <dbReference type="ARBA" id="ARBA00022679"/>
    </source>
</evidence>
<dbReference type="PANTHER" id="PTHR45871:SF1">
    <property type="entry name" value="PHOSPHATIDYLINOSITOL N-ACETYLGLUCOSAMINYLTRANSFERASE SUBUNIT A"/>
    <property type="match status" value="1"/>
</dbReference>
<evidence type="ECO:0000259" key="9">
    <source>
        <dbReference type="Pfam" id="PF08288"/>
    </source>
</evidence>
<dbReference type="UniPathway" id="UPA00196"/>
<dbReference type="InterPro" id="IPR001296">
    <property type="entry name" value="Glyco_trans_1"/>
</dbReference>
<dbReference type="GO" id="GO:0017176">
    <property type="term" value="F:phosphatidylinositol N-acetylglucosaminyltransferase activity"/>
    <property type="evidence" value="ECO:0007669"/>
    <property type="project" value="UniProtKB-EC"/>
</dbReference>
<evidence type="ECO:0000313" key="11">
    <source>
        <dbReference type="Proteomes" id="UP000549394"/>
    </source>
</evidence>
<dbReference type="AlphaFoldDB" id="A0A7I8VTE1"/>
<reference evidence="10 11" key="1">
    <citation type="submission" date="2020-08" db="EMBL/GenBank/DDBJ databases">
        <authorList>
            <person name="Hejnol A."/>
        </authorList>
    </citation>
    <scope>NUCLEOTIDE SEQUENCE [LARGE SCALE GENOMIC DNA]</scope>
</reference>
<comment type="pathway">
    <text evidence="1">Glycolipid biosynthesis; glycosylphosphatidylinositol-anchor biosynthesis.</text>
</comment>
<keyword evidence="7" id="KW-0812">Transmembrane</keyword>
<evidence type="ECO:0000256" key="7">
    <source>
        <dbReference type="SAM" id="Phobius"/>
    </source>
</evidence>
<dbReference type="InterPro" id="IPR013234">
    <property type="entry name" value="PIGA_GPI_anchor_biosynthesis"/>
</dbReference>
<dbReference type="Pfam" id="PF08288">
    <property type="entry name" value="PIGA"/>
    <property type="match status" value="1"/>
</dbReference>
<feature type="domain" description="Glycosyl transferase family 1" evidence="8">
    <location>
        <begin position="190"/>
        <end position="338"/>
    </location>
</feature>
<evidence type="ECO:0000256" key="2">
    <source>
        <dbReference type="ARBA" id="ARBA00012420"/>
    </source>
</evidence>
<sequence length="434" mass="48926">MKHRICMVSDFFYPNMGGVESHIYSLSQCLMALGHKVIIITHAYGDRTGVRYLSNGLKTYYLPIHPIYNQCILPTVVFTLPLIRNILIRENIDIVHGHSAFSTLAHEAMLHAKAMKLKTVFTDHSLFGFADISSILTNKVLKVSLAECNHVICVSHTSKENTVLRAAISPHKVSVIPNAVDATSFVPDTSNRNSDKITIVVVSRLVYRKGTDLLAAILPVICKKYPQVDFIIGGDGAKRLILEEVREQEKLQDRVQMLGNLHHDQVHGVLNRGHIFLNTSLTEAFCIAIVEGACCGLQVVTTKVGGIPEVLPEHLVYLAEPNPKSLIEALEAAIENRISGNILDPWEQHRQVSLLYTWENVAERTVKIYNRIINEENEILSNRIRRYSHLGKVASPFFMAVILLHFFFLFLIERLRPRENIDVVPDLNGCWKDD</sequence>
<dbReference type="SUPFAM" id="SSF53756">
    <property type="entry name" value="UDP-Glycosyltransferase/glycogen phosphorylase"/>
    <property type="match status" value="1"/>
</dbReference>
<dbReference type="Proteomes" id="UP000549394">
    <property type="component" value="Unassembled WGS sequence"/>
</dbReference>
<feature type="domain" description="PIGA GPI anchor biosynthesis" evidence="9">
    <location>
        <begin position="42"/>
        <end position="131"/>
    </location>
</feature>
<protein>
    <recommendedName>
        <fullName evidence="2">phosphatidylinositol N-acetylglucosaminyltransferase</fullName>
        <ecNumber evidence="2">2.4.1.198</ecNumber>
    </recommendedName>
    <alternativeName>
        <fullName evidence="6">GlcNAc-PI synthesis protein</fullName>
    </alternativeName>
</protein>
<evidence type="ECO:0000256" key="1">
    <source>
        <dbReference type="ARBA" id="ARBA00004687"/>
    </source>
</evidence>
<keyword evidence="3" id="KW-0337">GPI-anchor biosynthesis</keyword>
<organism evidence="10 11">
    <name type="scientific">Dimorphilus gyrociliatus</name>
    <dbReference type="NCBI Taxonomy" id="2664684"/>
    <lineage>
        <taxon>Eukaryota</taxon>
        <taxon>Metazoa</taxon>
        <taxon>Spiralia</taxon>
        <taxon>Lophotrochozoa</taxon>
        <taxon>Annelida</taxon>
        <taxon>Polychaeta</taxon>
        <taxon>Polychaeta incertae sedis</taxon>
        <taxon>Dinophilidae</taxon>
        <taxon>Dimorphilus</taxon>
    </lineage>
</organism>
<dbReference type="EC" id="2.4.1.198" evidence="2"/>
<name>A0A7I8VTE1_9ANNE</name>
<dbReference type="GO" id="GO:0006506">
    <property type="term" value="P:GPI anchor biosynthetic process"/>
    <property type="evidence" value="ECO:0007669"/>
    <property type="project" value="UniProtKB-UniPathway"/>
</dbReference>
<keyword evidence="4" id="KW-0328">Glycosyltransferase</keyword>
<dbReference type="GO" id="GO:0000506">
    <property type="term" value="C:glycosylphosphatidylinositol-N-acetylglucosaminyltransferase (GPI-GnT) complex"/>
    <property type="evidence" value="ECO:0007669"/>
    <property type="project" value="InterPro"/>
</dbReference>
<dbReference type="CDD" id="cd03796">
    <property type="entry name" value="GT4_PIG-A-like"/>
    <property type="match status" value="1"/>
</dbReference>
<feature type="transmembrane region" description="Helical" evidence="7">
    <location>
        <begin position="393"/>
        <end position="412"/>
    </location>
</feature>
<evidence type="ECO:0000259" key="8">
    <source>
        <dbReference type="Pfam" id="PF00534"/>
    </source>
</evidence>
<proteinExistence type="predicted"/>
<evidence type="ECO:0000256" key="3">
    <source>
        <dbReference type="ARBA" id="ARBA00022502"/>
    </source>
</evidence>
<comment type="caution">
    <text evidence="10">The sequence shown here is derived from an EMBL/GenBank/DDBJ whole genome shotgun (WGS) entry which is preliminary data.</text>
</comment>
<dbReference type="InterPro" id="IPR039507">
    <property type="entry name" value="PIG-A/GPI3"/>
</dbReference>
<dbReference type="OrthoDB" id="734129at2759"/>
<keyword evidence="5" id="KW-0808">Transferase</keyword>
<dbReference type="PANTHER" id="PTHR45871">
    <property type="entry name" value="N-ACETYLGLUCOSAMINYL-PHOSPHATIDYLINOSITOL BIOSYNTHETIC PROTEIN"/>
    <property type="match status" value="1"/>
</dbReference>
<evidence type="ECO:0000313" key="10">
    <source>
        <dbReference type="EMBL" id="CAD5119584.1"/>
    </source>
</evidence>
<evidence type="ECO:0000256" key="6">
    <source>
        <dbReference type="ARBA" id="ARBA00032160"/>
    </source>
</evidence>
<dbReference type="FunFam" id="3.40.50.2000:FF:000026">
    <property type="entry name" value="Phosphatidylinositol N-acetylglucosaminyltransferase subunit A"/>
    <property type="match status" value="1"/>
</dbReference>
<gene>
    <name evidence="10" type="ORF">DGYR_LOCUS7799</name>
</gene>
<keyword evidence="7" id="KW-0472">Membrane</keyword>
<keyword evidence="11" id="KW-1185">Reference proteome</keyword>
<dbReference type="Pfam" id="PF00534">
    <property type="entry name" value="Glycos_transf_1"/>
    <property type="match status" value="1"/>
</dbReference>
<keyword evidence="7" id="KW-1133">Transmembrane helix</keyword>
<accession>A0A7I8VTE1</accession>
<dbReference type="EMBL" id="CAJFCJ010000010">
    <property type="protein sequence ID" value="CAD5119584.1"/>
    <property type="molecule type" value="Genomic_DNA"/>
</dbReference>
<dbReference type="Gene3D" id="3.40.50.2000">
    <property type="entry name" value="Glycogen Phosphorylase B"/>
    <property type="match status" value="2"/>
</dbReference>